<organism evidence="1 2">
    <name type="scientific">Pichia kudriavzevii</name>
    <name type="common">Yeast</name>
    <name type="synonym">Issatchenkia orientalis</name>
    <dbReference type="NCBI Taxonomy" id="4909"/>
    <lineage>
        <taxon>Eukaryota</taxon>
        <taxon>Fungi</taxon>
        <taxon>Dikarya</taxon>
        <taxon>Ascomycota</taxon>
        <taxon>Saccharomycotina</taxon>
        <taxon>Pichiomycetes</taxon>
        <taxon>Pichiales</taxon>
        <taxon>Pichiaceae</taxon>
        <taxon>Pichia</taxon>
    </lineage>
</organism>
<dbReference type="SUPFAM" id="SSF53474">
    <property type="entry name" value="alpha/beta-Hydrolases"/>
    <property type="match status" value="1"/>
</dbReference>
<evidence type="ECO:0000313" key="1">
    <source>
        <dbReference type="EMBL" id="KGK33873.1"/>
    </source>
</evidence>
<accession>A0A099NM80</accession>
<dbReference type="VEuPathDB" id="FungiDB:C5L36_0D05460"/>
<dbReference type="InterPro" id="IPR029058">
    <property type="entry name" value="AB_hydrolase_fold"/>
</dbReference>
<comment type="caution">
    <text evidence="1">The sequence shown here is derived from an EMBL/GenBank/DDBJ whole genome shotgun (WGS) entry which is preliminary data.</text>
</comment>
<protein>
    <recommendedName>
        <fullName evidence="3">Serine aminopeptidase S33 domain-containing protein</fullName>
    </recommendedName>
</protein>
<reference evidence="2" key="1">
    <citation type="journal article" date="2014" name="Microb. Cell Fact.">
        <title>Exploiting Issatchenkia orientalis SD108 for succinic acid production.</title>
        <authorList>
            <person name="Xiao H."/>
            <person name="Shao Z."/>
            <person name="Jiang Y."/>
            <person name="Dole S."/>
            <person name="Zhao H."/>
        </authorList>
    </citation>
    <scope>NUCLEOTIDE SEQUENCE [LARGE SCALE GENOMIC DNA]</scope>
    <source>
        <strain evidence="2">SD108</strain>
    </source>
</reference>
<name>A0A099NM80_PICKU</name>
<evidence type="ECO:0000313" key="2">
    <source>
        <dbReference type="Proteomes" id="UP000029867"/>
    </source>
</evidence>
<sequence length="74" mass="8638">MRDEDFQTDQLVDMLYQVLMYRFPSRKFILLSHSMGTHISIKLVNRLSEGKSYQTNGIEQKDVPGSILVYAWVV</sequence>
<evidence type="ECO:0008006" key="3">
    <source>
        <dbReference type="Google" id="ProtNLM"/>
    </source>
</evidence>
<proteinExistence type="predicted"/>
<dbReference type="AlphaFoldDB" id="A0A099NM80"/>
<dbReference type="HOGENOM" id="CLU_2688154_0_0_1"/>
<gene>
    <name evidence="1" type="ORF">JL09_g6603</name>
</gene>
<dbReference type="Proteomes" id="UP000029867">
    <property type="component" value="Unassembled WGS sequence"/>
</dbReference>
<dbReference type="EMBL" id="JQFK01001853">
    <property type="protein sequence ID" value="KGK33873.1"/>
    <property type="molecule type" value="Genomic_DNA"/>
</dbReference>